<accession>A0AAI7ZD47</accession>
<reference evidence="2 3" key="1">
    <citation type="journal article" date="2002" name="Nature">
        <title>Comparison of the genomes of two Xanthomonas pathogens with differing host specificities.</title>
        <authorList>
            <person name="da Silva A.C."/>
            <person name="Ferro J.A."/>
            <person name="Reinach F.C."/>
            <person name="Farah C.S."/>
            <person name="Furlan L.R."/>
            <person name="Quaggio R.B."/>
            <person name="Monteiro-Vitorello C.B."/>
            <person name="Van Sluys M.A."/>
            <person name="Almeida N.F."/>
            <person name="Alves L.M."/>
            <person name="do Amaral A.M."/>
            <person name="Bertolini M.C."/>
            <person name="Camargo L.E."/>
            <person name="Camarotte G."/>
            <person name="Cannavan F."/>
            <person name="Cardozo J."/>
            <person name="Chambergo F."/>
            <person name="Ciapina L.P."/>
            <person name="Cicarelli R.M."/>
            <person name="Coutinho L.L."/>
            <person name="Cursino-Santos J.R."/>
            <person name="El-Dorry H."/>
            <person name="Faria J.B."/>
            <person name="Ferreira A.J."/>
            <person name="Ferreira R.C."/>
            <person name="Ferro M.I."/>
            <person name="Formighieri E.F."/>
            <person name="Franco M.C."/>
            <person name="Greggio C.C."/>
            <person name="Gruber A."/>
            <person name="Katsuyama A.M."/>
            <person name="Kishi L.T."/>
            <person name="Leite R.P."/>
            <person name="Lemos E.G."/>
            <person name="Lemos M.V."/>
            <person name="Locali E.C."/>
            <person name="Machado M.A."/>
            <person name="Madeira A.M."/>
            <person name="Martinez-Rossi N.M."/>
            <person name="Martins E.C."/>
            <person name="Meidanis J."/>
            <person name="Menck C.F."/>
            <person name="Miyaki C.Y."/>
            <person name="Moon D.H."/>
            <person name="Moreira L.M."/>
            <person name="Novo M.T."/>
            <person name="Okura V.K."/>
            <person name="Oliveira M.C."/>
            <person name="Oliveira V.R."/>
            <person name="Pereira H.A."/>
            <person name="Rossi A."/>
            <person name="Sena J.A."/>
            <person name="Silva C."/>
            <person name="de Souza R.F."/>
            <person name="Spinola L.A."/>
            <person name="Takita M.A."/>
            <person name="Tamura R.E."/>
            <person name="Teixeira E.C."/>
            <person name="Tezza R.I."/>
            <person name="Trindade dos Santos M."/>
            <person name="Truffi D."/>
            <person name="Tsai S.M."/>
            <person name="White F.F."/>
            <person name="Setubal J.C."/>
            <person name="Kitajima J.P."/>
        </authorList>
    </citation>
    <scope>NUCLEOTIDE SEQUENCE [LARGE SCALE GENOMIC DNA]</scope>
    <source>
        <strain evidence="2 3">306</strain>
    </source>
</reference>
<dbReference type="KEGG" id="xac:XAC0599"/>
<evidence type="ECO:0000313" key="3">
    <source>
        <dbReference type="Proteomes" id="UP000000576"/>
    </source>
</evidence>
<feature type="region of interest" description="Disordered" evidence="1">
    <location>
        <begin position="1"/>
        <end position="53"/>
    </location>
</feature>
<feature type="compositionally biased region" description="Basic residues" evidence="1">
    <location>
        <begin position="32"/>
        <end position="44"/>
    </location>
</feature>
<evidence type="ECO:0000313" key="2">
    <source>
        <dbReference type="EMBL" id="AAM35488.1"/>
    </source>
</evidence>
<dbReference type="Proteomes" id="UP000000576">
    <property type="component" value="Chromosome"/>
</dbReference>
<proteinExistence type="predicted"/>
<protein>
    <submittedName>
        <fullName evidence="2">Uncharacterized protein</fullName>
    </submittedName>
</protein>
<gene>
    <name evidence="2" type="ordered locus">XAC0599</name>
</gene>
<organism evidence="2 3">
    <name type="scientific">Xanthomonas axonopodis pv. citri (strain 306)</name>
    <dbReference type="NCBI Taxonomy" id="190486"/>
    <lineage>
        <taxon>Bacteria</taxon>
        <taxon>Pseudomonadati</taxon>
        <taxon>Pseudomonadota</taxon>
        <taxon>Gammaproteobacteria</taxon>
        <taxon>Lysobacterales</taxon>
        <taxon>Lysobacteraceae</taxon>
        <taxon>Xanthomonas</taxon>
    </lineage>
</organism>
<dbReference type="EMBL" id="AE008923">
    <property type="protein sequence ID" value="AAM35488.1"/>
    <property type="molecule type" value="Genomic_DNA"/>
</dbReference>
<name>A0AAI7ZD47_XANAC</name>
<dbReference type="AlphaFoldDB" id="A0AAI7ZD47"/>
<sequence length="167" mass="18393">MASGSLQSSFRHESTPPGEQSWPKRVAQAASAKRKGPRQARHGRAGLEARADVGRARCRDDGQRLAPLSLHGQYSTTSEPAAYPPWQRSVILLPQIAHFIIQATALRRLFLKRRVLLVGIGIGRAMCQNSCVGAGHGGRRAWIQMHEQLRWNSHGSVNARLHRATAP</sequence>
<evidence type="ECO:0000256" key="1">
    <source>
        <dbReference type="SAM" id="MobiDB-lite"/>
    </source>
</evidence>